<name>A0A6P1YL64_9HYPH</name>
<organism evidence="8 9">
    <name type="scientific">Ancylobacter pratisalsi</name>
    <dbReference type="NCBI Taxonomy" id="1745854"/>
    <lineage>
        <taxon>Bacteria</taxon>
        <taxon>Pseudomonadati</taxon>
        <taxon>Pseudomonadota</taxon>
        <taxon>Alphaproteobacteria</taxon>
        <taxon>Hyphomicrobiales</taxon>
        <taxon>Xanthobacteraceae</taxon>
        <taxon>Ancylobacter</taxon>
    </lineage>
</organism>
<dbReference type="PANTHER" id="PTHR33452:SF1">
    <property type="entry name" value="INNER MEMBRANE PROTEIN YPHA-RELATED"/>
    <property type="match status" value="1"/>
</dbReference>
<dbReference type="InterPro" id="IPR032808">
    <property type="entry name" value="DoxX"/>
</dbReference>
<evidence type="ECO:0000256" key="2">
    <source>
        <dbReference type="ARBA" id="ARBA00006679"/>
    </source>
</evidence>
<comment type="subcellular location">
    <subcellularLocation>
        <location evidence="1">Cell membrane</location>
        <topology evidence="1">Multi-pass membrane protein</topology>
    </subcellularLocation>
</comment>
<gene>
    <name evidence="8" type="ORF">G3A50_09260</name>
</gene>
<feature type="transmembrane region" description="Helical" evidence="7">
    <location>
        <begin position="45"/>
        <end position="68"/>
    </location>
</feature>
<evidence type="ECO:0000313" key="9">
    <source>
        <dbReference type="Proteomes" id="UP000464751"/>
    </source>
</evidence>
<keyword evidence="3" id="KW-1003">Cell membrane</keyword>
<feature type="transmembrane region" description="Helical" evidence="7">
    <location>
        <begin position="108"/>
        <end position="127"/>
    </location>
</feature>
<dbReference type="RefSeq" id="WP_163074970.1">
    <property type="nucleotide sequence ID" value="NZ_CP048630.1"/>
</dbReference>
<evidence type="ECO:0000313" key="8">
    <source>
        <dbReference type="EMBL" id="QIB33875.1"/>
    </source>
</evidence>
<comment type="similarity">
    <text evidence="2">Belongs to the DoxX family.</text>
</comment>
<evidence type="ECO:0000256" key="5">
    <source>
        <dbReference type="ARBA" id="ARBA00022989"/>
    </source>
</evidence>
<evidence type="ECO:0000256" key="4">
    <source>
        <dbReference type="ARBA" id="ARBA00022692"/>
    </source>
</evidence>
<dbReference type="PANTHER" id="PTHR33452">
    <property type="entry name" value="OXIDOREDUCTASE CATD-RELATED"/>
    <property type="match status" value="1"/>
</dbReference>
<dbReference type="InterPro" id="IPR051907">
    <property type="entry name" value="DoxX-like_oxidoreductase"/>
</dbReference>
<keyword evidence="9" id="KW-1185">Reference proteome</keyword>
<dbReference type="Pfam" id="PF07681">
    <property type="entry name" value="DoxX"/>
    <property type="match status" value="1"/>
</dbReference>
<dbReference type="AlphaFoldDB" id="A0A6P1YL64"/>
<keyword evidence="5 7" id="KW-1133">Transmembrane helix</keyword>
<dbReference type="GO" id="GO:0005886">
    <property type="term" value="C:plasma membrane"/>
    <property type="evidence" value="ECO:0007669"/>
    <property type="project" value="UniProtKB-SubCell"/>
</dbReference>
<feature type="transmembrane region" description="Helical" evidence="7">
    <location>
        <begin position="75"/>
        <end position="96"/>
    </location>
</feature>
<proteinExistence type="inferred from homology"/>
<keyword evidence="6 7" id="KW-0472">Membrane</keyword>
<sequence>MIDQNSAPYGVFLLRVSLGAMWISHALLKFVVFTIPGFAGYLGSLGFPVALAWPIFLAELIGGILIVTGVYARHVALLLIPVMAGAMSVHIPNGWVFSAANGGWEYPAFLIATSFALWLIGDGAFALRSRPLFFIGRPVNA</sequence>
<accession>A0A6P1YL64</accession>
<dbReference type="EMBL" id="CP048630">
    <property type="protein sequence ID" value="QIB33875.1"/>
    <property type="molecule type" value="Genomic_DNA"/>
</dbReference>
<evidence type="ECO:0000256" key="6">
    <source>
        <dbReference type="ARBA" id="ARBA00023136"/>
    </source>
</evidence>
<protein>
    <submittedName>
        <fullName evidence="8">DoxX family protein</fullName>
    </submittedName>
</protein>
<keyword evidence="4 7" id="KW-0812">Transmembrane</keyword>
<feature type="transmembrane region" description="Helical" evidence="7">
    <location>
        <begin position="12"/>
        <end position="39"/>
    </location>
</feature>
<evidence type="ECO:0000256" key="1">
    <source>
        <dbReference type="ARBA" id="ARBA00004651"/>
    </source>
</evidence>
<evidence type="ECO:0000256" key="3">
    <source>
        <dbReference type="ARBA" id="ARBA00022475"/>
    </source>
</evidence>
<evidence type="ECO:0000256" key="7">
    <source>
        <dbReference type="SAM" id="Phobius"/>
    </source>
</evidence>
<reference evidence="8 9" key="1">
    <citation type="submission" date="2020-02" db="EMBL/GenBank/DDBJ databases">
        <authorList>
            <person name="Li G."/>
        </authorList>
    </citation>
    <scope>NUCLEOTIDE SEQUENCE [LARGE SCALE GENOMIC DNA]</scope>
    <source>
        <strain evidence="8 9">DSM 102029</strain>
    </source>
</reference>
<dbReference type="Proteomes" id="UP000464751">
    <property type="component" value="Chromosome"/>
</dbReference>
<dbReference type="KEGG" id="apra:G3A50_09260"/>